<sequence length="260" mass="28065">MNKGWRQYFFRGLSLLLIAFPSGCYNLPDQVHSLSNPQAVAHDAAQQDGSAAVSGVDAGHNSKNLKISSPKNQSDSAEPGDSDAGQPEAAVSPSAPPSGSEPTANGKQGQKQEKISSTSSVQKKPSKQNYDVNEPFNASRPTLMGFKIHDKADDVLRRFGQPTDRFQMDDPSFPITVYEYPGFSIGFNPAEEIVFIEVNSDKINPGLNGLRLGDSIGKALETLGKPDSKTDYVITFQSEDITLKLDIDPASKTVSSIKLF</sequence>
<reference evidence="2" key="1">
    <citation type="submission" date="2023-12" db="EMBL/GenBank/DDBJ databases">
        <title>Fervidustalea candida gen. nov., sp. nov., a novel member of the family Paenibacillaceae isolated from a geothermal area.</title>
        <authorList>
            <person name="Li W.-J."/>
            <person name="Jiao J.-Y."/>
            <person name="Chen Y."/>
        </authorList>
    </citation>
    <scope>NUCLEOTIDE SEQUENCE</scope>
    <source>
        <strain evidence="2">SYSU GA230002</strain>
    </source>
</reference>
<feature type="compositionally biased region" description="Polar residues" evidence="1">
    <location>
        <begin position="105"/>
        <end position="131"/>
    </location>
</feature>
<evidence type="ECO:0000313" key="3">
    <source>
        <dbReference type="Proteomes" id="UP001310386"/>
    </source>
</evidence>
<keyword evidence="3" id="KW-1185">Reference proteome</keyword>
<organism evidence="2 3">
    <name type="scientific">Ferviditalea candida</name>
    <dbReference type="NCBI Taxonomy" id="3108399"/>
    <lineage>
        <taxon>Bacteria</taxon>
        <taxon>Bacillati</taxon>
        <taxon>Bacillota</taxon>
        <taxon>Bacilli</taxon>
        <taxon>Bacillales</taxon>
        <taxon>Paenibacillaceae</taxon>
        <taxon>Ferviditalea</taxon>
    </lineage>
</organism>
<dbReference type="Proteomes" id="UP001310386">
    <property type="component" value="Unassembled WGS sequence"/>
</dbReference>
<name>A0ABU5ZCF1_9BACL</name>
<comment type="caution">
    <text evidence="2">The sequence shown here is derived from an EMBL/GenBank/DDBJ whole genome shotgun (WGS) entry which is preliminary data.</text>
</comment>
<feature type="compositionally biased region" description="Polar residues" evidence="1">
    <location>
        <begin position="61"/>
        <end position="76"/>
    </location>
</feature>
<gene>
    <name evidence="2" type="ORF">VF724_00770</name>
</gene>
<evidence type="ECO:0008006" key="4">
    <source>
        <dbReference type="Google" id="ProtNLM"/>
    </source>
</evidence>
<evidence type="ECO:0000313" key="2">
    <source>
        <dbReference type="EMBL" id="MEB3100189.1"/>
    </source>
</evidence>
<accession>A0ABU5ZCF1</accession>
<protein>
    <recommendedName>
        <fullName evidence="4">AMIN domain-containing protein</fullName>
    </recommendedName>
</protein>
<dbReference type="RefSeq" id="WP_371752296.1">
    <property type="nucleotide sequence ID" value="NZ_JAYJLD010000001.1"/>
</dbReference>
<evidence type="ECO:0000256" key="1">
    <source>
        <dbReference type="SAM" id="MobiDB-lite"/>
    </source>
</evidence>
<feature type="region of interest" description="Disordered" evidence="1">
    <location>
        <begin position="41"/>
        <end position="140"/>
    </location>
</feature>
<proteinExistence type="predicted"/>
<feature type="compositionally biased region" description="Low complexity" evidence="1">
    <location>
        <begin position="87"/>
        <end position="104"/>
    </location>
</feature>
<dbReference type="EMBL" id="JAYJLD010000001">
    <property type="protein sequence ID" value="MEB3100189.1"/>
    <property type="molecule type" value="Genomic_DNA"/>
</dbReference>